<keyword evidence="1" id="KW-0732">Signal</keyword>
<accession>A0A9P6ZK56</accession>
<comment type="caution">
    <text evidence="2">The sequence shown here is derived from an EMBL/GenBank/DDBJ whole genome shotgun (WGS) entry which is preliminary data.</text>
</comment>
<organism evidence="2 3">
    <name type="scientific">Suillus placidus</name>
    <dbReference type="NCBI Taxonomy" id="48579"/>
    <lineage>
        <taxon>Eukaryota</taxon>
        <taxon>Fungi</taxon>
        <taxon>Dikarya</taxon>
        <taxon>Basidiomycota</taxon>
        <taxon>Agaricomycotina</taxon>
        <taxon>Agaricomycetes</taxon>
        <taxon>Agaricomycetidae</taxon>
        <taxon>Boletales</taxon>
        <taxon>Suillineae</taxon>
        <taxon>Suillaceae</taxon>
        <taxon>Suillus</taxon>
    </lineage>
</organism>
<sequence>MPSLEVQRILIQLIALAITLASSTVDRLTVMRQYENCNVHNRPLDATGLPQFEVEQIKLVATDSASQARVIGGIWVNQRLQLRRAFLKLQLDLLPLPNAGLLDVWSVGEVKRRIDQSWSKTFNAEQEFLDRISKETNTNKEGRDNRTGAYFVNSTLRLNYPERFSPPVKEGLLHKDVLFYNVSVVWNYAKQN</sequence>
<dbReference type="EMBL" id="JABBWD010000070">
    <property type="protein sequence ID" value="KAG1769737.1"/>
    <property type="molecule type" value="Genomic_DNA"/>
</dbReference>
<feature type="chain" id="PRO_5040327341" evidence="1">
    <location>
        <begin position="22"/>
        <end position="192"/>
    </location>
</feature>
<dbReference type="AlphaFoldDB" id="A0A9P6ZK56"/>
<name>A0A9P6ZK56_9AGAM</name>
<dbReference type="Proteomes" id="UP000714275">
    <property type="component" value="Unassembled WGS sequence"/>
</dbReference>
<keyword evidence="3" id="KW-1185">Reference proteome</keyword>
<reference evidence="2" key="1">
    <citation type="journal article" date="2020" name="New Phytol.">
        <title>Comparative genomics reveals dynamic genome evolution in host specialist ectomycorrhizal fungi.</title>
        <authorList>
            <person name="Lofgren L.A."/>
            <person name="Nguyen N.H."/>
            <person name="Vilgalys R."/>
            <person name="Ruytinx J."/>
            <person name="Liao H.L."/>
            <person name="Branco S."/>
            <person name="Kuo A."/>
            <person name="LaButti K."/>
            <person name="Lipzen A."/>
            <person name="Andreopoulos W."/>
            <person name="Pangilinan J."/>
            <person name="Riley R."/>
            <person name="Hundley H."/>
            <person name="Na H."/>
            <person name="Barry K."/>
            <person name="Grigoriev I.V."/>
            <person name="Stajich J.E."/>
            <person name="Kennedy P.G."/>
        </authorList>
    </citation>
    <scope>NUCLEOTIDE SEQUENCE</scope>
    <source>
        <strain evidence="2">DOB743</strain>
    </source>
</reference>
<feature type="signal peptide" evidence="1">
    <location>
        <begin position="1"/>
        <end position="21"/>
    </location>
</feature>
<gene>
    <name evidence="2" type="ORF">EV702DRAFT_1049615</name>
</gene>
<proteinExistence type="predicted"/>
<evidence type="ECO:0000256" key="1">
    <source>
        <dbReference type="SAM" id="SignalP"/>
    </source>
</evidence>
<evidence type="ECO:0000313" key="3">
    <source>
        <dbReference type="Proteomes" id="UP000714275"/>
    </source>
</evidence>
<protein>
    <submittedName>
        <fullName evidence="2">Uncharacterized protein</fullName>
    </submittedName>
</protein>
<evidence type="ECO:0000313" key="2">
    <source>
        <dbReference type="EMBL" id="KAG1769737.1"/>
    </source>
</evidence>